<dbReference type="InterPro" id="IPR028082">
    <property type="entry name" value="Peripla_BP_I"/>
</dbReference>
<dbReference type="InterPro" id="IPR018297">
    <property type="entry name" value="A/G_cyclase_CS"/>
</dbReference>
<dbReference type="Gene3D" id="3.40.50.2300">
    <property type="match status" value="2"/>
</dbReference>
<dbReference type="Pfam" id="PF00211">
    <property type="entry name" value="Guanylate_cyc"/>
    <property type="match status" value="1"/>
</dbReference>
<dbReference type="PANTHER" id="PTHR11920:SF502">
    <property type="entry name" value="GUANYLATE CYCLASE"/>
    <property type="match status" value="1"/>
</dbReference>
<comment type="subcellular location">
    <subcellularLocation>
        <location evidence="1">Membrane</location>
        <topology evidence="1">Single-pass type I membrane protein</topology>
    </subcellularLocation>
</comment>
<dbReference type="PROSITE" id="PS50011">
    <property type="entry name" value="PROTEIN_KINASE_DOM"/>
    <property type="match status" value="1"/>
</dbReference>
<protein>
    <recommendedName>
        <fullName evidence="2 14">Guanylate cyclase</fullName>
        <ecNumber evidence="2 14">4.6.1.2</ecNumber>
    </recommendedName>
</protein>
<dbReference type="InterPro" id="IPR001054">
    <property type="entry name" value="A/G_cyclase"/>
</dbReference>
<evidence type="ECO:0000256" key="1">
    <source>
        <dbReference type="ARBA" id="ARBA00004479"/>
    </source>
</evidence>
<sequence length="1143" mass="129519">MTLSWLFVLSSLFAYLIPAYSLIHIKLGFMAPWTSGFDLLDNFSGTTSAGAINIAIDRIKEMDLVEELDFEIVWRDSECNTKQTSGRLVELYADEHVDVIIGPPCSQACLSAGQLASFWNLPIISWVATDPEFNDKTRYTTLGRSLGPFTKLGTFLTEIMERYNWNRVVVIASTYLLFKDAANAIVKTFQENNVTMAYYATYDNNPTQKFIQNILTKTKREGRIVVICAPKRDRRMLLLEAYDMGMTTGEYVFYTVEMLPEQDVITAEETFLGDDGRDEDARKAFGAVFHMSLAALSGEEVDQFTIDVVRRLKDPPWNITLDTSIKGNKYSAFLHDAMILYALALNDTVSNGFDYRDGEVMLRAMAGKFFKEIFFEDRSLADRRRLECNARVVRTTVMRNHAAVDASEQDLYWGITGNVLMDMDGDREPDYWISDLKENGRFEKIAEVVNIDNATRMFRQIGEPQWGDGRVGHEFAPPDIPVCGFEGEFCQESSNVYIYVIAFSAVVLLVVLMVVLGFYLYRRSQYEAELMSMRWKIQFEDIQMISNTSHPKLITGHGSQTSAKSGSLGSGSLLSKLSSKCSSGLQSATTAKSTQYFCKVGVYRGLTVAMKKINKEHMQITRKVLIEFSEIRELSHDNLNIFIGASVDVGNIYVLWQYCPKGSLQDLLENDDVKLDTAFKMSFISDIDLGMEYLHKSQHGYCSHGNLKSSNCLVDNRWVVKISDYGLPSFMQGQSQSDETEEQDKFLRKLWTAPEILRMNFPPPCGTQKGDIYSFAIVLFEIIERSAPYTFDHITPRDVVNRIRSGESTPYRPVMSAENDSMGERIRQLMIQCWSENQEERPSFSKIKSVIRSINGGNIMDNILSMMEKYSNNLEAIVEERTEQLVEEKRKTDRLLYRMLPPTVADALKLGNIVPPQSYECATIYFSDVVGFTKLSSESTPKQVVDLLNDLYTCFDGLISNHDVYKVETIGDAYMIVSGLPQRNGKRHSAEIANCALDLLSSITRFKIRHRPDEKLQLRIGIHTGPVVAGVVGLVMPRYCLFGDTVNLASILESNGKPLHVHISKQTYLALVALDCGYRMYLRGEMHIKGRGLLPTYFLTGKDGYKGTLPQREDIKKSDDMRQNDNFAEYGGDYEASSMHKYN</sequence>
<dbReference type="InterPro" id="IPR001170">
    <property type="entry name" value="ANPR/GUC"/>
</dbReference>
<evidence type="ECO:0000256" key="10">
    <source>
        <dbReference type="ARBA" id="ARBA00023180"/>
    </source>
</evidence>
<dbReference type="InterPro" id="IPR011009">
    <property type="entry name" value="Kinase-like_dom_sf"/>
</dbReference>
<gene>
    <name evidence="20" type="primary">LOC100373708</name>
</gene>
<dbReference type="Pfam" id="PF01094">
    <property type="entry name" value="ANF_receptor"/>
    <property type="match status" value="1"/>
</dbReference>
<evidence type="ECO:0000256" key="3">
    <source>
        <dbReference type="ARBA" id="ARBA00022692"/>
    </source>
</evidence>
<evidence type="ECO:0000259" key="17">
    <source>
        <dbReference type="PROSITE" id="PS50011"/>
    </source>
</evidence>
<dbReference type="InterPro" id="IPR001828">
    <property type="entry name" value="ANF_lig-bd_rcpt"/>
</dbReference>
<dbReference type="GeneID" id="100373708"/>
<organism evidence="19 20">
    <name type="scientific">Saccoglossus kowalevskii</name>
    <name type="common">Acorn worm</name>
    <dbReference type="NCBI Taxonomy" id="10224"/>
    <lineage>
        <taxon>Eukaryota</taxon>
        <taxon>Metazoa</taxon>
        <taxon>Hemichordata</taxon>
        <taxon>Enteropneusta</taxon>
        <taxon>Harrimaniidae</taxon>
        <taxon>Saccoglossus</taxon>
    </lineage>
</organism>
<evidence type="ECO:0000256" key="15">
    <source>
        <dbReference type="SAM" id="MobiDB-lite"/>
    </source>
</evidence>
<evidence type="ECO:0000256" key="6">
    <source>
        <dbReference type="ARBA" id="ARBA00022989"/>
    </source>
</evidence>
<keyword evidence="7" id="KW-0342">GTP-binding</keyword>
<feature type="region of interest" description="Disordered" evidence="15">
    <location>
        <begin position="1109"/>
        <end position="1143"/>
    </location>
</feature>
<keyword evidence="10" id="KW-0325">Glycoprotein</keyword>
<dbReference type="RefSeq" id="XP_006814368.1">
    <property type="nucleotide sequence ID" value="XM_006814305.1"/>
</dbReference>
<keyword evidence="11 13" id="KW-0456">Lyase</keyword>
<feature type="transmembrane region" description="Helical" evidence="16">
    <location>
        <begin position="496"/>
        <end position="521"/>
    </location>
</feature>
<dbReference type="PRINTS" id="PR00255">
    <property type="entry name" value="NATPEPTIDER"/>
</dbReference>
<dbReference type="InterPro" id="IPR011645">
    <property type="entry name" value="HNOB_dom_associated"/>
</dbReference>
<dbReference type="Proteomes" id="UP000694865">
    <property type="component" value="Unplaced"/>
</dbReference>
<proteinExistence type="inferred from homology"/>
<evidence type="ECO:0000313" key="20">
    <source>
        <dbReference type="RefSeq" id="XP_006814368.1"/>
    </source>
</evidence>
<dbReference type="SUPFAM" id="SSF56112">
    <property type="entry name" value="Protein kinase-like (PK-like)"/>
    <property type="match status" value="1"/>
</dbReference>
<keyword evidence="19" id="KW-1185">Reference proteome</keyword>
<evidence type="ECO:0000256" key="14">
    <source>
        <dbReference type="RuleBase" id="RU003431"/>
    </source>
</evidence>
<dbReference type="CDD" id="cd07302">
    <property type="entry name" value="CHD"/>
    <property type="match status" value="1"/>
</dbReference>
<keyword evidence="9" id="KW-0675">Receptor</keyword>
<evidence type="ECO:0000256" key="5">
    <source>
        <dbReference type="ARBA" id="ARBA00022741"/>
    </source>
</evidence>
<evidence type="ECO:0000256" key="16">
    <source>
        <dbReference type="SAM" id="Phobius"/>
    </source>
</evidence>
<comment type="catalytic activity">
    <reaction evidence="14">
        <text>GTP = 3',5'-cyclic GMP + diphosphate</text>
        <dbReference type="Rhea" id="RHEA:13665"/>
        <dbReference type="ChEBI" id="CHEBI:33019"/>
        <dbReference type="ChEBI" id="CHEBI:37565"/>
        <dbReference type="ChEBI" id="CHEBI:57746"/>
        <dbReference type="EC" id="4.6.1.2"/>
    </reaction>
</comment>
<keyword evidence="4" id="KW-0732">Signal</keyword>
<evidence type="ECO:0000256" key="13">
    <source>
        <dbReference type="RuleBase" id="RU000405"/>
    </source>
</evidence>
<dbReference type="InterPro" id="IPR000719">
    <property type="entry name" value="Prot_kinase_dom"/>
</dbReference>
<dbReference type="InterPro" id="IPR029787">
    <property type="entry name" value="Nucleotide_cyclase"/>
</dbReference>
<dbReference type="SUPFAM" id="SSF53822">
    <property type="entry name" value="Periplasmic binding protein-like I"/>
    <property type="match status" value="1"/>
</dbReference>
<feature type="compositionally biased region" description="Basic and acidic residues" evidence="15">
    <location>
        <begin position="1111"/>
        <end position="1123"/>
    </location>
</feature>
<dbReference type="PROSITE" id="PS50125">
    <property type="entry name" value="GUANYLATE_CYCLASE_2"/>
    <property type="match status" value="1"/>
</dbReference>
<feature type="domain" description="Guanylate cyclase" evidence="18">
    <location>
        <begin position="923"/>
        <end position="1053"/>
    </location>
</feature>
<evidence type="ECO:0000256" key="11">
    <source>
        <dbReference type="ARBA" id="ARBA00023239"/>
    </source>
</evidence>
<reference evidence="20" key="1">
    <citation type="submission" date="2025-08" db="UniProtKB">
        <authorList>
            <consortium name="RefSeq"/>
        </authorList>
    </citation>
    <scope>IDENTIFICATION</scope>
    <source>
        <tissue evidence="20">Testes</tissue>
    </source>
</reference>
<dbReference type="PANTHER" id="PTHR11920">
    <property type="entry name" value="GUANYLYL CYCLASE"/>
    <property type="match status" value="1"/>
</dbReference>
<evidence type="ECO:0000259" key="18">
    <source>
        <dbReference type="PROSITE" id="PS50125"/>
    </source>
</evidence>
<evidence type="ECO:0000256" key="12">
    <source>
        <dbReference type="ARBA" id="ARBA00023293"/>
    </source>
</evidence>
<evidence type="ECO:0000256" key="7">
    <source>
        <dbReference type="ARBA" id="ARBA00023134"/>
    </source>
</evidence>
<keyword evidence="3 16" id="KW-0812">Transmembrane</keyword>
<dbReference type="SUPFAM" id="SSF55073">
    <property type="entry name" value="Nucleotide cyclase"/>
    <property type="match status" value="1"/>
</dbReference>
<keyword evidence="12 14" id="KW-0141">cGMP biosynthesis</keyword>
<dbReference type="EC" id="4.6.1.2" evidence="2 14"/>
<name>A0ABM0M2X7_SACKO</name>
<accession>A0ABM0M2X7</accession>
<dbReference type="InterPro" id="IPR050401">
    <property type="entry name" value="Cyclic_nucleotide_synthase"/>
</dbReference>
<evidence type="ECO:0000256" key="8">
    <source>
        <dbReference type="ARBA" id="ARBA00023136"/>
    </source>
</evidence>
<keyword evidence="6 16" id="KW-1133">Transmembrane helix</keyword>
<dbReference type="Pfam" id="PF07701">
    <property type="entry name" value="HNOBA"/>
    <property type="match status" value="1"/>
</dbReference>
<comment type="similarity">
    <text evidence="13">Belongs to the adenylyl cyclase class-4/guanylyl cyclase family.</text>
</comment>
<evidence type="ECO:0000313" key="19">
    <source>
        <dbReference type="Proteomes" id="UP000694865"/>
    </source>
</evidence>
<dbReference type="Gene3D" id="1.10.510.10">
    <property type="entry name" value="Transferase(Phosphotransferase) domain 1"/>
    <property type="match status" value="1"/>
</dbReference>
<dbReference type="Pfam" id="PF07714">
    <property type="entry name" value="PK_Tyr_Ser-Thr"/>
    <property type="match status" value="1"/>
</dbReference>
<dbReference type="PROSITE" id="PS00452">
    <property type="entry name" value="GUANYLATE_CYCLASE_1"/>
    <property type="match status" value="1"/>
</dbReference>
<keyword evidence="8 16" id="KW-0472">Membrane</keyword>
<dbReference type="Gene3D" id="3.30.70.1230">
    <property type="entry name" value="Nucleotide cyclase"/>
    <property type="match status" value="1"/>
</dbReference>
<evidence type="ECO:0000256" key="2">
    <source>
        <dbReference type="ARBA" id="ARBA00012202"/>
    </source>
</evidence>
<evidence type="ECO:0000256" key="9">
    <source>
        <dbReference type="ARBA" id="ARBA00023170"/>
    </source>
</evidence>
<feature type="domain" description="Protein kinase" evidence="17">
    <location>
        <begin position="562"/>
        <end position="851"/>
    </location>
</feature>
<dbReference type="InterPro" id="IPR001245">
    <property type="entry name" value="Ser-Thr/Tyr_kinase_cat_dom"/>
</dbReference>
<evidence type="ECO:0000256" key="4">
    <source>
        <dbReference type="ARBA" id="ARBA00022729"/>
    </source>
</evidence>
<keyword evidence="5" id="KW-0547">Nucleotide-binding</keyword>
<dbReference type="SMART" id="SM00044">
    <property type="entry name" value="CYCc"/>
    <property type="match status" value="1"/>
</dbReference>
<dbReference type="CDD" id="cd06352">
    <property type="entry name" value="PBP1_NPR_GC-like"/>
    <property type="match status" value="1"/>
</dbReference>